<dbReference type="Proteomes" id="UP000283509">
    <property type="component" value="Unassembled WGS sequence"/>
</dbReference>
<feature type="compositionally biased region" description="Basic and acidic residues" evidence="1">
    <location>
        <begin position="554"/>
        <end position="563"/>
    </location>
</feature>
<proteinExistence type="predicted"/>
<evidence type="ECO:0000313" key="3">
    <source>
        <dbReference type="Proteomes" id="UP000283509"/>
    </source>
</evidence>
<feature type="region of interest" description="Disordered" evidence="1">
    <location>
        <begin position="705"/>
        <end position="730"/>
    </location>
</feature>
<protein>
    <submittedName>
        <fullName evidence="2">Uncharacterized protein</fullName>
    </submittedName>
</protein>
<name>A0A423TB54_PENVA</name>
<reference evidence="2 3" key="1">
    <citation type="submission" date="2018-04" db="EMBL/GenBank/DDBJ databases">
        <authorList>
            <person name="Zhang X."/>
            <person name="Yuan J."/>
            <person name="Li F."/>
            <person name="Xiang J."/>
        </authorList>
    </citation>
    <scope>NUCLEOTIDE SEQUENCE [LARGE SCALE GENOMIC DNA]</scope>
    <source>
        <tissue evidence="2">Muscle</tissue>
    </source>
</reference>
<keyword evidence="3" id="KW-1185">Reference proteome</keyword>
<feature type="region of interest" description="Disordered" evidence="1">
    <location>
        <begin position="513"/>
        <end position="578"/>
    </location>
</feature>
<feature type="region of interest" description="Disordered" evidence="1">
    <location>
        <begin position="1"/>
        <end position="120"/>
    </location>
</feature>
<feature type="region of interest" description="Disordered" evidence="1">
    <location>
        <begin position="670"/>
        <end position="692"/>
    </location>
</feature>
<feature type="compositionally biased region" description="Basic and acidic residues" evidence="1">
    <location>
        <begin position="358"/>
        <end position="372"/>
    </location>
</feature>
<dbReference type="EMBL" id="QCYY01002006">
    <property type="protein sequence ID" value="ROT73684.1"/>
    <property type="molecule type" value="Genomic_DNA"/>
</dbReference>
<feature type="compositionally biased region" description="Low complexity" evidence="1">
    <location>
        <begin position="706"/>
        <end position="719"/>
    </location>
</feature>
<feature type="compositionally biased region" description="Polar residues" evidence="1">
    <location>
        <begin position="346"/>
        <end position="357"/>
    </location>
</feature>
<feature type="compositionally biased region" description="Basic and acidic residues" evidence="1">
    <location>
        <begin position="453"/>
        <end position="463"/>
    </location>
</feature>
<accession>A0A423TB54</accession>
<feature type="compositionally biased region" description="Low complexity" evidence="1">
    <location>
        <begin position="1"/>
        <end position="14"/>
    </location>
</feature>
<organism evidence="2 3">
    <name type="scientific">Penaeus vannamei</name>
    <name type="common">Whiteleg shrimp</name>
    <name type="synonym">Litopenaeus vannamei</name>
    <dbReference type="NCBI Taxonomy" id="6689"/>
    <lineage>
        <taxon>Eukaryota</taxon>
        <taxon>Metazoa</taxon>
        <taxon>Ecdysozoa</taxon>
        <taxon>Arthropoda</taxon>
        <taxon>Crustacea</taxon>
        <taxon>Multicrustacea</taxon>
        <taxon>Malacostraca</taxon>
        <taxon>Eumalacostraca</taxon>
        <taxon>Eucarida</taxon>
        <taxon>Decapoda</taxon>
        <taxon>Dendrobranchiata</taxon>
        <taxon>Penaeoidea</taxon>
        <taxon>Penaeidae</taxon>
        <taxon>Penaeus</taxon>
    </lineage>
</organism>
<sequence length="775" mass="84327">MPPSRPSAATSPSSQDRKEKDPKKRASDGGPAHRSVHGRLRVSVDNLGGVCRNVGPTRKSFRLVGHSGNASEARGEGLLPYWLEETPWRPSEPTEVSGLPRDGDQTEQEQTPCSPGSFDVRWASLKGRNKRRLSGMAQERPPGWEDVNLEANKKHNSGRRAKSKLSLRPSFVIKGVDECARSNDRPSSLDLHGPHGAKAQAGSPDVFDLKEITEKVDSIIANNSLLERQQCSFSTTNVAPHSACNSPGETATLMSSCITDRHLWSSTDSFICEDFMFSDKRRCFNDSAHEGMLQSLRSYSQIFLNQMNLEDPPGAERGTERSASLASSPRLTPPPSGGSGELRSPSPAQEDTSSSSRVYDRLGLAEDRERSGGGRSASPSPEGVSPGRRRHWITFDSVEHLSEDACQTPTTDASSIDDRRGTSPAEDGPDPETPQPGILLKDHHGSTANLMEPRLEQPQEHYQGRLVRSYSQRGRRASRRVLDSVSRRMNPAEYDKMREPIPPMFSKAALTMHTGPGLFEEQQPPKIEAPERDDPSRPQEENGAVARPCTSSSTKEEKTERPTTPRISLTPSLPSRVGSLRLPKMSAAFVRRSVSFAGPKVEHSDIKFQRLSENRGSFRRAMSGLGALARSFKKGKANPDSPATSPLESPAEEKRASICICDRDERGALARDKEAKHRSVHRSASAASPGRRQELGRAFLSHLRPSSHAAHHSVSAPSPGGSHPTAGATLTPEESLTVPAVDSSLTRGSYGQLAHPQCLRALVMADSSLAGDLLT</sequence>
<feature type="compositionally biased region" description="Basic and acidic residues" evidence="1">
    <location>
        <begin position="528"/>
        <end position="540"/>
    </location>
</feature>
<dbReference type="AlphaFoldDB" id="A0A423TB54"/>
<feature type="compositionally biased region" description="Polar residues" evidence="1">
    <location>
        <begin position="405"/>
        <end position="414"/>
    </location>
</feature>
<comment type="caution">
    <text evidence="2">The sequence shown here is derived from an EMBL/GenBank/DDBJ whole genome shotgun (WGS) entry which is preliminary data.</text>
</comment>
<evidence type="ECO:0000256" key="1">
    <source>
        <dbReference type="SAM" id="MobiDB-lite"/>
    </source>
</evidence>
<feature type="region of interest" description="Disordered" evidence="1">
    <location>
        <begin position="309"/>
        <end position="484"/>
    </location>
</feature>
<feature type="compositionally biased region" description="Polar residues" evidence="1">
    <location>
        <begin position="321"/>
        <end position="330"/>
    </location>
</feature>
<feature type="compositionally biased region" description="Basic and acidic residues" evidence="1">
    <location>
        <begin position="15"/>
        <end position="27"/>
    </location>
</feature>
<gene>
    <name evidence="2" type="ORF">C7M84_007876</name>
</gene>
<evidence type="ECO:0000313" key="2">
    <source>
        <dbReference type="EMBL" id="ROT73684.1"/>
    </source>
</evidence>
<reference evidence="2 3" key="2">
    <citation type="submission" date="2019-01" db="EMBL/GenBank/DDBJ databases">
        <title>The decoding of complex shrimp genome reveals the adaptation for benthos swimmer, frequently molting mechanism and breeding impact on genome.</title>
        <authorList>
            <person name="Sun Y."/>
            <person name="Gao Y."/>
            <person name="Yu Y."/>
        </authorList>
    </citation>
    <scope>NUCLEOTIDE SEQUENCE [LARGE SCALE GENOMIC DNA]</scope>
    <source>
        <tissue evidence="2">Muscle</tissue>
    </source>
</reference>
<feature type="region of interest" description="Disordered" evidence="1">
    <location>
        <begin position="632"/>
        <end position="655"/>
    </location>
</feature>